<evidence type="ECO:0000256" key="5">
    <source>
        <dbReference type="ARBA" id="ARBA00022989"/>
    </source>
</evidence>
<protein>
    <submittedName>
        <fullName evidence="9">ABC transporter permease</fullName>
    </submittedName>
</protein>
<feature type="transmembrane region" description="Helical" evidence="7">
    <location>
        <begin position="365"/>
        <end position="389"/>
    </location>
</feature>
<feature type="transmembrane region" description="Helical" evidence="7">
    <location>
        <begin position="706"/>
        <end position="730"/>
    </location>
</feature>
<feature type="transmembrane region" description="Helical" evidence="7">
    <location>
        <begin position="664"/>
        <end position="686"/>
    </location>
</feature>
<evidence type="ECO:0000313" key="10">
    <source>
        <dbReference type="Proteomes" id="UP001138757"/>
    </source>
</evidence>
<dbReference type="InterPro" id="IPR003838">
    <property type="entry name" value="ABC3_permease_C"/>
</dbReference>
<reference evidence="9" key="1">
    <citation type="submission" date="2021-05" db="EMBL/GenBank/DDBJ databases">
        <title>Genome of Sphingobium sp. strain.</title>
        <authorList>
            <person name="Fan R."/>
        </authorList>
    </citation>
    <scope>NUCLEOTIDE SEQUENCE</scope>
    <source>
        <strain evidence="9">H33</strain>
    </source>
</reference>
<comment type="similarity">
    <text evidence="2">Belongs to the ABC-4 integral membrane protein family. LolC/E subfamily.</text>
</comment>
<evidence type="ECO:0000256" key="3">
    <source>
        <dbReference type="ARBA" id="ARBA00022475"/>
    </source>
</evidence>
<accession>A0A9X1DEA3</accession>
<feature type="domain" description="ABC3 transporter permease C-terminal" evidence="8">
    <location>
        <begin position="665"/>
        <end position="778"/>
    </location>
</feature>
<sequence>MSFLRSTLTVKLMRDFWRLRSQAVAIALVIAAGVGTMVMAVGLIGSMSATRDTYYDQYRFADMFAPLVRAPETLMAKIRMLPGVAAADSRITTRATLDLPLVMEPVTARVHSLPAASPSALNRLVLRAGRYPNPRHPEEVVANEAFVRAAGLPLGARMKAVLYGKQVDLRLVGAVLSPEYVYALAPGQIFPDNRRSAVLWMDREPLAAALNLNQAFNDVVIRLSPGEGGKEVERRLDILLAPYGGAGAYPRAQQISDRFVTNEIDQLTTMATLMPPIFLLVAAFLLNIVLSRLVDTEREVIGLLKAFGFPVRAIMLHYIVLAILLSLGGLALGIALGAWLGRGMAGIYQNFFTFPFLRFRIDATAYLVALAATLVPVMLGAATAVWRAARLAPADAMRPEAPADYSGVAVTRLAAALGPDEPSRIIIRGLLRRPIRSVLAILGLAAATMLYVASMSPNGSMDRMIDLGFSRADRSDLAVAFAEPRDAHAFHELERIPGILNVQPFRTVGARIRSRHHEVRDGLVGVEQRGDLSRVVDIEGRTSEAPPVGVMLSGRTARILDVGVGDLVEALVTEGERPALRMRVTAILDSPFGGAATLDRAILNQAMREGDVLSGAYLQVDKAALPQVYARLKASPMIAGVTAREATLRTIGETIEENFSIQTYFYTGLAMLVVVGVIYNSARISLSERARDLASLRVLGFRRGEVAFILLGEQAVLVLVSLPFGIWAGIELWRFLIGQFNTELFTIPFFVDPRVPAQGVLVVAIAAAATAFLVRRRVDRLDLVRALKTRE</sequence>
<dbReference type="AlphaFoldDB" id="A0A9X1DEA3"/>
<dbReference type="PANTHER" id="PTHR30489:SF0">
    <property type="entry name" value="LIPOPROTEIN-RELEASING SYSTEM TRANSMEMBRANE PROTEIN LOLE"/>
    <property type="match status" value="1"/>
</dbReference>
<keyword evidence="10" id="KW-1185">Reference proteome</keyword>
<name>A0A9X1DEA3_9SPHN</name>
<feature type="transmembrane region" description="Helical" evidence="7">
    <location>
        <begin position="315"/>
        <end position="340"/>
    </location>
</feature>
<gene>
    <name evidence="9" type="ORF">KK488_15430</name>
</gene>
<dbReference type="Proteomes" id="UP001138757">
    <property type="component" value="Unassembled WGS sequence"/>
</dbReference>
<organism evidence="9 10">
    <name type="scientific">Sphingobium nicotianae</name>
    <dbReference type="NCBI Taxonomy" id="2782607"/>
    <lineage>
        <taxon>Bacteria</taxon>
        <taxon>Pseudomonadati</taxon>
        <taxon>Pseudomonadota</taxon>
        <taxon>Alphaproteobacteria</taxon>
        <taxon>Sphingomonadales</taxon>
        <taxon>Sphingomonadaceae</taxon>
        <taxon>Sphingobium</taxon>
    </lineage>
</organism>
<proteinExistence type="inferred from homology"/>
<evidence type="ECO:0000256" key="6">
    <source>
        <dbReference type="ARBA" id="ARBA00023136"/>
    </source>
</evidence>
<evidence type="ECO:0000256" key="1">
    <source>
        <dbReference type="ARBA" id="ARBA00004651"/>
    </source>
</evidence>
<feature type="domain" description="ABC3 transporter permease C-terminal" evidence="8">
    <location>
        <begin position="277"/>
        <end position="392"/>
    </location>
</feature>
<dbReference type="GO" id="GO:0044874">
    <property type="term" value="P:lipoprotein localization to outer membrane"/>
    <property type="evidence" value="ECO:0007669"/>
    <property type="project" value="TreeGrafter"/>
</dbReference>
<dbReference type="PANTHER" id="PTHR30489">
    <property type="entry name" value="LIPOPROTEIN-RELEASING SYSTEM TRANSMEMBRANE PROTEIN LOLE"/>
    <property type="match status" value="1"/>
</dbReference>
<keyword evidence="3" id="KW-1003">Cell membrane</keyword>
<evidence type="ECO:0000259" key="8">
    <source>
        <dbReference type="Pfam" id="PF02687"/>
    </source>
</evidence>
<keyword evidence="6 7" id="KW-0472">Membrane</keyword>
<keyword evidence="5 7" id="KW-1133">Transmembrane helix</keyword>
<evidence type="ECO:0000313" key="9">
    <source>
        <dbReference type="EMBL" id="MBT2188347.1"/>
    </source>
</evidence>
<comment type="caution">
    <text evidence="9">The sequence shown here is derived from an EMBL/GenBank/DDBJ whole genome shotgun (WGS) entry which is preliminary data.</text>
</comment>
<dbReference type="RefSeq" id="WP_214624603.1">
    <property type="nucleotide sequence ID" value="NZ_JAHGAW010000010.1"/>
</dbReference>
<feature type="transmembrane region" description="Helical" evidence="7">
    <location>
        <begin position="755"/>
        <end position="774"/>
    </location>
</feature>
<dbReference type="EMBL" id="JAHGAW010000010">
    <property type="protein sequence ID" value="MBT2188347.1"/>
    <property type="molecule type" value="Genomic_DNA"/>
</dbReference>
<evidence type="ECO:0000256" key="4">
    <source>
        <dbReference type="ARBA" id="ARBA00022692"/>
    </source>
</evidence>
<comment type="subcellular location">
    <subcellularLocation>
        <location evidence="1">Cell membrane</location>
        <topology evidence="1">Multi-pass membrane protein</topology>
    </subcellularLocation>
</comment>
<dbReference type="Pfam" id="PF02687">
    <property type="entry name" value="FtsX"/>
    <property type="match status" value="2"/>
</dbReference>
<evidence type="ECO:0000256" key="2">
    <source>
        <dbReference type="ARBA" id="ARBA00005236"/>
    </source>
</evidence>
<dbReference type="GO" id="GO:0098797">
    <property type="term" value="C:plasma membrane protein complex"/>
    <property type="evidence" value="ECO:0007669"/>
    <property type="project" value="TreeGrafter"/>
</dbReference>
<evidence type="ECO:0000256" key="7">
    <source>
        <dbReference type="SAM" id="Phobius"/>
    </source>
</evidence>
<keyword evidence="4 7" id="KW-0812">Transmembrane</keyword>
<feature type="transmembrane region" description="Helical" evidence="7">
    <location>
        <begin position="273"/>
        <end position="294"/>
    </location>
</feature>
<feature type="transmembrane region" description="Helical" evidence="7">
    <location>
        <begin position="434"/>
        <end position="453"/>
    </location>
</feature>
<dbReference type="InterPro" id="IPR051447">
    <property type="entry name" value="Lipoprotein-release_system"/>
</dbReference>